<dbReference type="EMBL" id="BMFU01000019">
    <property type="protein sequence ID" value="GGH71462.1"/>
    <property type="molecule type" value="Genomic_DNA"/>
</dbReference>
<dbReference type="InterPro" id="IPR043131">
    <property type="entry name" value="BCAT-like_N"/>
</dbReference>
<dbReference type="Gene3D" id="3.20.10.10">
    <property type="entry name" value="D-amino Acid Aminotransferase, subunit A, domain 2"/>
    <property type="match status" value="1"/>
</dbReference>
<evidence type="ECO:0000313" key="5">
    <source>
        <dbReference type="Proteomes" id="UP000652153"/>
    </source>
</evidence>
<name>A0ABQ1ZQG0_9BACL</name>
<dbReference type="InterPro" id="IPR001544">
    <property type="entry name" value="Aminotrans_IV"/>
</dbReference>
<keyword evidence="5" id="KW-1185">Reference proteome</keyword>
<evidence type="ECO:0000256" key="2">
    <source>
        <dbReference type="ARBA" id="ARBA00009320"/>
    </source>
</evidence>
<evidence type="ECO:0000256" key="3">
    <source>
        <dbReference type="ARBA" id="ARBA00022898"/>
    </source>
</evidence>
<keyword evidence="4" id="KW-0456">Lyase</keyword>
<evidence type="ECO:0000313" key="4">
    <source>
        <dbReference type="EMBL" id="GGH71462.1"/>
    </source>
</evidence>
<sequence>MQYAAMNGKLVQLASAVVPVTDHGFLYGLGLFETFRTYRGRPYLLERHLERMASGCAELGIPFEVTASEVADWISRLMQANQLEDAYVRYTVSAGEAPLGLPSGDYTSPTHIVLAKALPEPSPTLYEIGKILQRLSTPRNTPEGQVRLKSLHYMNSILAKRELNHLVQENRRVQGAEGLQLTREGFVAEGMVSNVFWVRERVLYTPSLSTGILPGITRAVVMEIAAEQGIACKETQSPWEELWQADEIFVTGSVAELVPVTTLRDLNGQETTISSGQIGPVTAVLLRMYREKAGYTS</sequence>
<accession>A0ABQ1ZQG0</accession>
<organism evidence="4 5">
    <name type="scientific">Paenibacillus silvae</name>
    <dbReference type="NCBI Taxonomy" id="1325358"/>
    <lineage>
        <taxon>Bacteria</taxon>
        <taxon>Bacillati</taxon>
        <taxon>Bacillota</taxon>
        <taxon>Bacilli</taxon>
        <taxon>Bacillales</taxon>
        <taxon>Paenibacillaceae</taxon>
        <taxon>Paenibacillus</taxon>
    </lineage>
</organism>
<dbReference type="InterPro" id="IPR036038">
    <property type="entry name" value="Aminotransferase-like"/>
</dbReference>
<gene>
    <name evidence="4" type="primary">pabC</name>
    <name evidence="4" type="ORF">GCM10008014_56880</name>
</gene>
<dbReference type="PANTHER" id="PTHR42743:SF11">
    <property type="entry name" value="AMINODEOXYCHORISMATE LYASE"/>
    <property type="match status" value="1"/>
</dbReference>
<dbReference type="Proteomes" id="UP000652153">
    <property type="component" value="Unassembled WGS sequence"/>
</dbReference>
<dbReference type="SUPFAM" id="SSF56752">
    <property type="entry name" value="D-aminoacid aminotransferase-like PLP-dependent enzymes"/>
    <property type="match status" value="1"/>
</dbReference>
<dbReference type="InterPro" id="IPR050571">
    <property type="entry name" value="Class-IV_PLP-Dep_Aminotrnsfr"/>
</dbReference>
<dbReference type="Pfam" id="PF01063">
    <property type="entry name" value="Aminotran_4"/>
    <property type="match status" value="1"/>
</dbReference>
<protein>
    <submittedName>
        <fullName evidence="4">4-amino-4-deoxychorismate lyase</fullName>
    </submittedName>
</protein>
<dbReference type="RefSeq" id="WP_188594816.1">
    <property type="nucleotide sequence ID" value="NZ_BMFU01000019.1"/>
</dbReference>
<comment type="cofactor">
    <cofactor evidence="1">
        <name>pyridoxal 5'-phosphate</name>
        <dbReference type="ChEBI" id="CHEBI:597326"/>
    </cofactor>
</comment>
<dbReference type="GO" id="GO:0016829">
    <property type="term" value="F:lyase activity"/>
    <property type="evidence" value="ECO:0007669"/>
    <property type="project" value="UniProtKB-KW"/>
</dbReference>
<keyword evidence="3" id="KW-0663">Pyridoxal phosphate</keyword>
<evidence type="ECO:0000256" key="1">
    <source>
        <dbReference type="ARBA" id="ARBA00001933"/>
    </source>
</evidence>
<dbReference type="InterPro" id="IPR043132">
    <property type="entry name" value="BCAT-like_C"/>
</dbReference>
<dbReference type="PANTHER" id="PTHR42743">
    <property type="entry name" value="AMINO-ACID AMINOTRANSFERASE"/>
    <property type="match status" value="1"/>
</dbReference>
<reference evidence="5" key="1">
    <citation type="journal article" date="2019" name="Int. J. Syst. Evol. Microbiol.">
        <title>The Global Catalogue of Microorganisms (GCM) 10K type strain sequencing project: providing services to taxonomists for standard genome sequencing and annotation.</title>
        <authorList>
            <consortium name="The Broad Institute Genomics Platform"/>
            <consortium name="The Broad Institute Genome Sequencing Center for Infectious Disease"/>
            <person name="Wu L."/>
            <person name="Ma J."/>
        </authorList>
    </citation>
    <scope>NUCLEOTIDE SEQUENCE [LARGE SCALE GENOMIC DNA]</scope>
    <source>
        <strain evidence="5">CGMCC 1.12770</strain>
    </source>
</reference>
<comment type="caution">
    <text evidence="4">The sequence shown here is derived from an EMBL/GenBank/DDBJ whole genome shotgun (WGS) entry which is preliminary data.</text>
</comment>
<dbReference type="Gene3D" id="3.30.470.10">
    <property type="match status" value="1"/>
</dbReference>
<comment type="similarity">
    <text evidence="2">Belongs to the class-IV pyridoxal-phosphate-dependent aminotransferase family.</text>
</comment>
<proteinExistence type="inferred from homology"/>
<dbReference type="CDD" id="cd00449">
    <property type="entry name" value="PLPDE_IV"/>
    <property type="match status" value="1"/>
</dbReference>